<dbReference type="STRING" id="1513793.SAMN06296036_102403"/>
<proteinExistence type="predicted"/>
<sequence length="146" mass="16232">MDPQASKNTRVDYSHEVTPIKNPILRTMLMILSFVFLGVGFVGVFLPVLPTTPFVLLSAFLYARSSPRFYNWMMNHRHLGPPLRRWKTTGSIPRSAKILAISMIAITLIPSILFVVPVLAVKVLLGIIGILVATYIATRPESDKVA</sequence>
<dbReference type="RefSeq" id="WP_132314978.1">
    <property type="nucleotide sequence ID" value="NZ_FWZT01000002.1"/>
</dbReference>
<name>A0A1Y6B9F4_9BACT</name>
<reference evidence="3" key="1">
    <citation type="submission" date="2017-04" db="EMBL/GenBank/DDBJ databases">
        <authorList>
            <person name="Varghese N."/>
            <person name="Submissions S."/>
        </authorList>
    </citation>
    <scope>NUCLEOTIDE SEQUENCE [LARGE SCALE GENOMIC DNA]</scope>
    <source>
        <strain evidence="3">RKEM611</strain>
    </source>
</reference>
<dbReference type="PANTHER" id="PTHR35813:SF1">
    <property type="entry name" value="INNER MEMBRANE PROTEIN YBAN"/>
    <property type="match status" value="1"/>
</dbReference>
<accession>A0A1Y6B9F4</accession>
<gene>
    <name evidence="2" type="ORF">SAMN06296036_102403</name>
</gene>
<dbReference type="PANTHER" id="PTHR35813">
    <property type="entry name" value="INNER MEMBRANE PROTEIN YBAN"/>
    <property type="match status" value="1"/>
</dbReference>
<keyword evidence="1" id="KW-0812">Transmembrane</keyword>
<feature type="transmembrane region" description="Helical" evidence="1">
    <location>
        <begin position="119"/>
        <end position="138"/>
    </location>
</feature>
<dbReference type="PIRSF" id="PIRSF016789">
    <property type="entry name" value="DUF454"/>
    <property type="match status" value="1"/>
</dbReference>
<dbReference type="OrthoDB" id="5295247at2"/>
<dbReference type="GO" id="GO:0005886">
    <property type="term" value="C:plasma membrane"/>
    <property type="evidence" value="ECO:0007669"/>
    <property type="project" value="TreeGrafter"/>
</dbReference>
<feature type="transmembrane region" description="Helical" evidence="1">
    <location>
        <begin position="29"/>
        <end position="48"/>
    </location>
</feature>
<evidence type="ECO:0008006" key="4">
    <source>
        <dbReference type="Google" id="ProtNLM"/>
    </source>
</evidence>
<keyword evidence="3" id="KW-1185">Reference proteome</keyword>
<dbReference type="InterPro" id="IPR007401">
    <property type="entry name" value="DUF454"/>
</dbReference>
<dbReference type="Pfam" id="PF04304">
    <property type="entry name" value="DUF454"/>
    <property type="match status" value="1"/>
</dbReference>
<protein>
    <recommendedName>
        <fullName evidence="4">Inner membrane protein</fullName>
    </recommendedName>
</protein>
<evidence type="ECO:0000313" key="3">
    <source>
        <dbReference type="Proteomes" id="UP000192907"/>
    </source>
</evidence>
<evidence type="ECO:0000256" key="1">
    <source>
        <dbReference type="SAM" id="Phobius"/>
    </source>
</evidence>
<keyword evidence="1" id="KW-0472">Membrane</keyword>
<organism evidence="2 3">
    <name type="scientific">Pseudobacteriovorax antillogorgiicola</name>
    <dbReference type="NCBI Taxonomy" id="1513793"/>
    <lineage>
        <taxon>Bacteria</taxon>
        <taxon>Pseudomonadati</taxon>
        <taxon>Bdellovibrionota</taxon>
        <taxon>Oligoflexia</taxon>
        <taxon>Oligoflexales</taxon>
        <taxon>Pseudobacteriovoracaceae</taxon>
        <taxon>Pseudobacteriovorax</taxon>
    </lineage>
</organism>
<feature type="transmembrane region" description="Helical" evidence="1">
    <location>
        <begin position="95"/>
        <end position="113"/>
    </location>
</feature>
<dbReference type="Proteomes" id="UP000192907">
    <property type="component" value="Unassembled WGS sequence"/>
</dbReference>
<dbReference type="EMBL" id="FWZT01000002">
    <property type="protein sequence ID" value="SME97937.1"/>
    <property type="molecule type" value="Genomic_DNA"/>
</dbReference>
<dbReference type="AlphaFoldDB" id="A0A1Y6B9F4"/>
<keyword evidence="1" id="KW-1133">Transmembrane helix</keyword>
<evidence type="ECO:0000313" key="2">
    <source>
        <dbReference type="EMBL" id="SME97937.1"/>
    </source>
</evidence>